<gene>
    <name evidence="2" type="ORF">E2C01_027723</name>
</gene>
<evidence type="ECO:0000313" key="2">
    <source>
        <dbReference type="EMBL" id="MPC34338.1"/>
    </source>
</evidence>
<reference evidence="2 3" key="1">
    <citation type="submission" date="2019-05" db="EMBL/GenBank/DDBJ databases">
        <title>Another draft genome of Portunus trituberculatus and its Hox gene families provides insights of decapod evolution.</title>
        <authorList>
            <person name="Jeong J.-H."/>
            <person name="Song I."/>
            <person name="Kim S."/>
            <person name="Choi T."/>
            <person name="Kim D."/>
            <person name="Ryu S."/>
            <person name="Kim W."/>
        </authorList>
    </citation>
    <scope>NUCLEOTIDE SEQUENCE [LARGE SCALE GENOMIC DNA]</scope>
    <source>
        <tissue evidence="2">Muscle</tissue>
    </source>
</reference>
<feature type="region of interest" description="Disordered" evidence="1">
    <location>
        <begin position="36"/>
        <end position="83"/>
    </location>
</feature>
<dbReference type="AlphaFoldDB" id="A0A5B7ELY2"/>
<keyword evidence="3" id="KW-1185">Reference proteome</keyword>
<evidence type="ECO:0000313" key="3">
    <source>
        <dbReference type="Proteomes" id="UP000324222"/>
    </source>
</evidence>
<name>A0A5B7ELY2_PORTR</name>
<organism evidence="2 3">
    <name type="scientific">Portunus trituberculatus</name>
    <name type="common">Swimming crab</name>
    <name type="synonym">Neptunus trituberculatus</name>
    <dbReference type="NCBI Taxonomy" id="210409"/>
    <lineage>
        <taxon>Eukaryota</taxon>
        <taxon>Metazoa</taxon>
        <taxon>Ecdysozoa</taxon>
        <taxon>Arthropoda</taxon>
        <taxon>Crustacea</taxon>
        <taxon>Multicrustacea</taxon>
        <taxon>Malacostraca</taxon>
        <taxon>Eumalacostraca</taxon>
        <taxon>Eucarida</taxon>
        <taxon>Decapoda</taxon>
        <taxon>Pleocyemata</taxon>
        <taxon>Brachyura</taxon>
        <taxon>Eubrachyura</taxon>
        <taxon>Portunoidea</taxon>
        <taxon>Portunidae</taxon>
        <taxon>Portuninae</taxon>
        <taxon>Portunus</taxon>
    </lineage>
</organism>
<dbReference type="Proteomes" id="UP000324222">
    <property type="component" value="Unassembled WGS sequence"/>
</dbReference>
<comment type="caution">
    <text evidence="2">The sequence shown here is derived from an EMBL/GenBank/DDBJ whole genome shotgun (WGS) entry which is preliminary data.</text>
</comment>
<accession>A0A5B7ELY2</accession>
<dbReference type="EMBL" id="VSRR010003032">
    <property type="protein sequence ID" value="MPC34338.1"/>
    <property type="molecule type" value="Genomic_DNA"/>
</dbReference>
<feature type="compositionally biased region" description="Polar residues" evidence="1">
    <location>
        <begin position="1"/>
        <end position="12"/>
    </location>
</feature>
<proteinExistence type="predicted"/>
<evidence type="ECO:0000256" key="1">
    <source>
        <dbReference type="SAM" id="MobiDB-lite"/>
    </source>
</evidence>
<feature type="compositionally biased region" description="Basic and acidic residues" evidence="1">
    <location>
        <begin position="51"/>
        <end position="60"/>
    </location>
</feature>
<feature type="region of interest" description="Disordered" evidence="1">
    <location>
        <begin position="1"/>
        <end position="23"/>
    </location>
</feature>
<protein>
    <submittedName>
        <fullName evidence="2">Uncharacterized protein</fullName>
    </submittedName>
</protein>
<sequence>MTTTTLQISSSVADKPPMNHQPASHLVCKTEHLLPTFPPKIERQSSVQDPGRGREREGKFHIIKLQNKPSNADRLSPTSMSPT</sequence>